<dbReference type="UniPathway" id="UPA00002">
    <property type="reaction ID" value="UER00468"/>
</dbReference>
<organism evidence="8 9">
    <name type="scientific">Balnearium lithotrophicum</name>
    <dbReference type="NCBI Taxonomy" id="223788"/>
    <lineage>
        <taxon>Bacteria</taxon>
        <taxon>Pseudomonadati</taxon>
        <taxon>Aquificota</taxon>
        <taxon>Aquificia</taxon>
        <taxon>Desulfurobacteriales</taxon>
        <taxon>Desulfurobacteriaceae</taxon>
        <taxon>Balnearium</taxon>
    </lineage>
</organism>
<feature type="active site" description="Schiff-base intermediate with acetaldehyde" evidence="7">
    <location>
        <position position="149"/>
    </location>
</feature>
<keyword evidence="2 7" id="KW-0963">Cytoplasm</keyword>
<name>A0A521BN11_9BACT</name>
<dbReference type="HAMAP" id="MF_00114">
    <property type="entry name" value="DeoC_type1"/>
    <property type="match status" value="1"/>
</dbReference>
<dbReference type="SUPFAM" id="SSF51569">
    <property type="entry name" value="Aldolase"/>
    <property type="match status" value="1"/>
</dbReference>
<evidence type="ECO:0000256" key="4">
    <source>
        <dbReference type="ARBA" id="ARBA00023270"/>
    </source>
</evidence>
<evidence type="ECO:0000256" key="6">
    <source>
        <dbReference type="ARBA" id="ARBA00056337"/>
    </source>
</evidence>
<comment type="function">
    <text evidence="6 7">Catalyzes a reversible aldol reaction between acetaldehyde and D-glyceraldehyde 3-phosphate to generate 2-deoxy-D-ribose 5-phosphate.</text>
</comment>
<reference evidence="8 9" key="1">
    <citation type="submission" date="2017-05" db="EMBL/GenBank/DDBJ databases">
        <authorList>
            <person name="Varghese N."/>
            <person name="Submissions S."/>
        </authorList>
    </citation>
    <scope>NUCLEOTIDE SEQUENCE [LARGE SCALE GENOMIC DNA]</scope>
    <source>
        <strain evidence="8 9">DSM 16304</strain>
    </source>
</reference>
<comment type="similarity">
    <text evidence="1 7">Belongs to the DeoC/FbaB aldolase family. DeoC type 1 subfamily.</text>
</comment>
<comment type="catalytic activity">
    <reaction evidence="5 7">
        <text>2-deoxy-D-ribose 5-phosphate = D-glyceraldehyde 3-phosphate + acetaldehyde</text>
        <dbReference type="Rhea" id="RHEA:12821"/>
        <dbReference type="ChEBI" id="CHEBI:15343"/>
        <dbReference type="ChEBI" id="CHEBI:59776"/>
        <dbReference type="ChEBI" id="CHEBI:62877"/>
        <dbReference type="EC" id="4.1.2.4"/>
    </reaction>
</comment>
<dbReference type="EC" id="4.1.2.4" evidence="7"/>
<dbReference type="InterPro" id="IPR011343">
    <property type="entry name" value="DeoC"/>
</dbReference>
<feature type="active site" description="Proton donor/acceptor" evidence="7">
    <location>
        <position position="178"/>
    </location>
</feature>
<dbReference type="CDD" id="cd00959">
    <property type="entry name" value="DeoC"/>
    <property type="match status" value="1"/>
</dbReference>
<dbReference type="PIRSF" id="PIRSF001357">
    <property type="entry name" value="DeoC"/>
    <property type="match status" value="1"/>
</dbReference>
<evidence type="ECO:0000256" key="7">
    <source>
        <dbReference type="HAMAP-Rule" id="MF_00114"/>
    </source>
</evidence>
<dbReference type="RefSeq" id="WP_246051311.1">
    <property type="nucleotide sequence ID" value="NZ_FXTM01000006.1"/>
</dbReference>
<dbReference type="GO" id="GO:0016052">
    <property type="term" value="P:carbohydrate catabolic process"/>
    <property type="evidence" value="ECO:0007669"/>
    <property type="project" value="TreeGrafter"/>
</dbReference>
<feature type="active site" description="Proton donor/acceptor" evidence="7">
    <location>
        <position position="87"/>
    </location>
</feature>
<dbReference type="GO" id="GO:0004139">
    <property type="term" value="F:deoxyribose-phosphate aldolase activity"/>
    <property type="evidence" value="ECO:0007669"/>
    <property type="project" value="UniProtKB-UniRule"/>
</dbReference>
<evidence type="ECO:0000313" key="9">
    <source>
        <dbReference type="Proteomes" id="UP000317315"/>
    </source>
</evidence>
<evidence type="ECO:0000313" key="8">
    <source>
        <dbReference type="EMBL" id="SMO48506.1"/>
    </source>
</evidence>
<evidence type="ECO:0000256" key="1">
    <source>
        <dbReference type="ARBA" id="ARBA00010936"/>
    </source>
</evidence>
<evidence type="ECO:0000256" key="3">
    <source>
        <dbReference type="ARBA" id="ARBA00023239"/>
    </source>
</evidence>
<sequence length="218" mass="23969">MDILSKIDYSILKATTTDEEVLRAAEETKKYGFATLCVFPKHIKTARIVLPEEKVCSVVAFPLSTVPTQLKVAEAIFSAEEGAGELDVVVDVGAVKAWNWKKVEDELLEIRNNLPNKVLKLIMECCYLTEEEKTTLCKLAIETGWDFVKTSTGYGPYGAQISDVELLVKCSEGKIKVKAAGGIRDLPTAEKFIEIGAERIGTSSAVEIAKEMLHGREV</sequence>
<dbReference type="InterPro" id="IPR002915">
    <property type="entry name" value="DeoC/FbaB/LacD_aldolase"/>
</dbReference>
<evidence type="ECO:0000256" key="2">
    <source>
        <dbReference type="ARBA" id="ARBA00022490"/>
    </source>
</evidence>
<dbReference type="SMART" id="SM01133">
    <property type="entry name" value="DeoC"/>
    <property type="match status" value="1"/>
</dbReference>
<dbReference type="Gene3D" id="3.20.20.70">
    <property type="entry name" value="Aldolase class I"/>
    <property type="match status" value="1"/>
</dbReference>
<dbReference type="GO" id="GO:0006018">
    <property type="term" value="P:2-deoxyribose 1-phosphate catabolic process"/>
    <property type="evidence" value="ECO:0007669"/>
    <property type="project" value="UniProtKB-UniRule"/>
</dbReference>
<accession>A0A521BN11</accession>
<dbReference type="Proteomes" id="UP000317315">
    <property type="component" value="Unassembled WGS sequence"/>
</dbReference>
<dbReference type="Pfam" id="PF01791">
    <property type="entry name" value="DeoC"/>
    <property type="match status" value="1"/>
</dbReference>
<dbReference type="InterPro" id="IPR013785">
    <property type="entry name" value="Aldolase_TIM"/>
</dbReference>
<dbReference type="FunFam" id="3.20.20.70:FF:000044">
    <property type="entry name" value="Deoxyribose-phosphate aldolase"/>
    <property type="match status" value="1"/>
</dbReference>
<comment type="pathway">
    <text evidence="7">Carbohydrate degradation; 2-deoxy-D-ribose 1-phosphate degradation; D-glyceraldehyde 3-phosphate and acetaldehyde from 2-deoxy-alpha-D-ribose 1-phosphate: step 2/2.</text>
</comment>
<dbReference type="NCBIfam" id="TIGR00126">
    <property type="entry name" value="deoC"/>
    <property type="match status" value="1"/>
</dbReference>
<dbReference type="PANTHER" id="PTHR10889">
    <property type="entry name" value="DEOXYRIBOSE-PHOSPHATE ALDOLASE"/>
    <property type="match status" value="1"/>
</dbReference>
<dbReference type="GO" id="GO:0009264">
    <property type="term" value="P:deoxyribonucleotide catabolic process"/>
    <property type="evidence" value="ECO:0007669"/>
    <property type="project" value="UniProtKB-UniRule"/>
</dbReference>
<proteinExistence type="inferred from homology"/>
<dbReference type="AlphaFoldDB" id="A0A521BN11"/>
<comment type="subcellular location">
    <subcellularLocation>
        <location evidence="7">Cytoplasm</location>
    </subcellularLocation>
</comment>
<evidence type="ECO:0000256" key="5">
    <source>
        <dbReference type="ARBA" id="ARBA00048791"/>
    </source>
</evidence>
<gene>
    <name evidence="7" type="primary">deoC</name>
    <name evidence="8" type="ORF">SAMN06269117_10644</name>
</gene>
<keyword evidence="3 7" id="KW-0456">Lyase</keyword>
<protein>
    <recommendedName>
        <fullName evidence="7">Deoxyribose-phosphate aldolase</fullName>
        <shortName evidence="7">DERA</shortName>
        <ecNumber evidence="7">4.1.2.4</ecNumber>
    </recommendedName>
    <alternativeName>
        <fullName evidence="7">2-deoxy-D-ribose 5-phosphate aldolase</fullName>
    </alternativeName>
    <alternativeName>
        <fullName evidence="7">Phosphodeoxyriboaldolase</fullName>
        <shortName evidence="7">Deoxyriboaldolase</shortName>
    </alternativeName>
</protein>
<dbReference type="GO" id="GO:0005737">
    <property type="term" value="C:cytoplasm"/>
    <property type="evidence" value="ECO:0007669"/>
    <property type="project" value="UniProtKB-SubCell"/>
</dbReference>
<dbReference type="InterPro" id="IPR028581">
    <property type="entry name" value="DeoC_typeI"/>
</dbReference>
<keyword evidence="4 7" id="KW-0704">Schiff base</keyword>
<dbReference type="PANTHER" id="PTHR10889:SF1">
    <property type="entry name" value="DEOXYRIBOSE-PHOSPHATE ALDOLASE"/>
    <property type="match status" value="1"/>
</dbReference>
<keyword evidence="9" id="KW-1185">Reference proteome</keyword>
<dbReference type="EMBL" id="FXTM01000006">
    <property type="protein sequence ID" value="SMO48506.1"/>
    <property type="molecule type" value="Genomic_DNA"/>
</dbReference>